<evidence type="ECO:0000259" key="2">
    <source>
        <dbReference type="Pfam" id="PF26571"/>
    </source>
</evidence>
<comment type="caution">
    <text evidence="3">The sequence shown here is derived from an EMBL/GenBank/DDBJ whole genome shotgun (WGS) entry which is preliminary data.</text>
</comment>
<accession>A0A5B1BRN8</accession>
<evidence type="ECO:0000313" key="3">
    <source>
        <dbReference type="EMBL" id="KAA1250701.1"/>
    </source>
</evidence>
<dbReference type="OrthoDB" id="2989771at2"/>
<dbReference type="InterPro" id="IPR058593">
    <property type="entry name" value="ARB_07466-like_C"/>
</dbReference>
<organism evidence="3 4">
    <name type="scientific">Mycobacterium simiae</name>
    <name type="common">Mycobacterium habana</name>
    <dbReference type="NCBI Taxonomy" id="1784"/>
    <lineage>
        <taxon>Bacteria</taxon>
        <taxon>Bacillati</taxon>
        <taxon>Actinomycetota</taxon>
        <taxon>Actinomycetes</taxon>
        <taxon>Mycobacteriales</taxon>
        <taxon>Mycobacteriaceae</taxon>
        <taxon>Mycobacterium</taxon>
        <taxon>Mycobacterium simiae complex</taxon>
    </lineage>
</organism>
<keyword evidence="4" id="KW-1185">Reference proteome</keyword>
<evidence type="ECO:0000313" key="4">
    <source>
        <dbReference type="Proteomes" id="UP000324701"/>
    </source>
</evidence>
<dbReference type="Proteomes" id="UP000324701">
    <property type="component" value="Unassembled WGS sequence"/>
</dbReference>
<evidence type="ECO:0000256" key="1">
    <source>
        <dbReference type="SAM" id="MobiDB-lite"/>
    </source>
</evidence>
<reference evidence="3 4" key="1">
    <citation type="submission" date="2019-09" db="EMBL/GenBank/DDBJ databases">
        <title>Report of infection by Mycobacterium simiae a patient suffering from pulmonary tuberculosis.</title>
        <authorList>
            <person name="Mohanty P.S."/>
            <person name="Bansal A.K."/>
            <person name="Singh H."/>
            <person name="Sharma S."/>
            <person name="Patil S.A."/>
            <person name="Upadhaya P."/>
            <person name="Singh P.K."/>
            <person name="Kumar D."/>
            <person name="Kumar S."/>
            <person name="Singh R.K."/>
            <person name="Chaudhary B."/>
        </authorList>
    </citation>
    <scope>NUCLEOTIDE SEQUENCE [LARGE SCALE GENOMIC DNA]</scope>
    <source>
        <strain evidence="3 4">JAL-560-SIM</strain>
    </source>
</reference>
<feature type="domain" description="ARB-07466-like C-terminal" evidence="2">
    <location>
        <begin position="249"/>
        <end position="352"/>
    </location>
</feature>
<sequence>MTTGCSARDEITAILNQLRGLLGEGTPVTAPLPSTIPAEIGQRLEALPNGLGDFIEQLVLSRKSAAQISAALAEVDPSLVPVVDESAANVTTGRDDIDNATNQYISRDDALAPVENTPMGAVASLQNKADALANGTNAVRTQMPPADMRRVLVDALAQKYYQQAKAAASGMPGMTGGSGGSGMGGGPGGGMGSGRGGASPLSALSGLSSGPANLLSGLSSGKNGKGESGTVLAARATPEGALPPGVGSEKGLQRNTILIARAISAAFPEIKDIGGVRADSLKWHPNGLAIDVMIPNYSSAEGKALGDRVLAFAMQNAAKYGLNHAIWRQTMYTQGSSPRLMENRGSDTQNHYNHVHIATDGGGYPTGGETYSL</sequence>
<protein>
    <recommendedName>
        <fullName evidence="2">ARB-07466-like C-terminal domain-containing protein</fullName>
    </recommendedName>
</protein>
<dbReference type="AlphaFoldDB" id="A0A5B1BRN8"/>
<dbReference type="Pfam" id="PF26571">
    <property type="entry name" value="VldE"/>
    <property type="match status" value="1"/>
</dbReference>
<feature type="region of interest" description="Disordered" evidence="1">
    <location>
        <begin position="167"/>
        <end position="203"/>
    </location>
</feature>
<name>A0A5B1BRN8_MYCSI</name>
<feature type="compositionally biased region" description="Gly residues" evidence="1">
    <location>
        <begin position="173"/>
        <end position="197"/>
    </location>
</feature>
<dbReference type="RefSeq" id="WP_149653499.1">
    <property type="nucleotide sequence ID" value="NZ_VTZN01000035.1"/>
</dbReference>
<proteinExistence type="predicted"/>
<gene>
    <name evidence="3" type="ORF">F0Q45_08380</name>
</gene>
<dbReference type="EMBL" id="VTZN01000035">
    <property type="protein sequence ID" value="KAA1250701.1"/>
    <property type="molecule type" value="Genomic_DNA"/>
</dbReference>